<dbReference type="Gene3D" id="3.30.160.60">
    <property type="entry name" value="Classic Zinc Finger"/>
    <property type="match status" value="7"/>
</dbReference>
<dbReference type="FunFam" id="3.30.160.60:FF:000100">
    <property type="entry name" value="Zinc finger 45-like"/>
    <property type="match status" value="1"/>
</dbReference>
<dbReference type="AlphaFoldDB" id="A0AAV2QPL9"/>
<evidence type="ECO:0000313" key="13">
    <source>
        <dbReference type="Proteomes" id="UP001497623"/>
    </source>
</evidence>
<dbReference type="Pfam" id="PF00096">
    <property type="entry name" value="zf-C2H2"/>
    <property type="match status" value="7"/>
</dbReference>
<dbReference type="SMART" id="SM00355">
    <property type="entry name" value="ZnF_C2H2"/>
    <property type="match status" value="15"/>
</dbReference>
<feature type="domain" description="C2H2-type" evidence="11">
    <location>
        <begin position="379"/>
        <end position="402"/>
    </location>
</feature>
<dbReference type="PANTHER" id="PTHR47772">
    <property type="entry name" value="ZINC FINGER PROTEIN 200"/>
    <property type="match status" value="1"/>
</dbReference>
<dbReference type="PROSITE" id="PS50157">
    <property type="entry name" value="ZINC_FINGER_C2H2_2"/>
    <property type="match status" value="12"/>
</dbReference>
<dbReference type="PROSITE" id="PS00028">
    <property type="entry name" value="ZINC_FINGER_C2H2_1"/>
    <property type="match status" value="11"/>
</dbReference>
<dbReference type="InterPro" id="IPR001214">
    <property type="entry name" value="SET_dom"/>
</dbReference>
<feature type="region of interest" description="Disordered" evidence="10">
    <location>
        <begin position="878"/>
        <end position="915"/>
    </location>
</feature>
<dbReference type="Pfam" id="PF21549">
    <property type="entry name" value="PRDM2_PR"/>
    <property type="match status" value="1"/>
</dbReference>
<dbReference type="SUPFAM" id="SSF57667">
    <property type="entry name" value="beta-beta-alpha zinc fingers"/>
    <property type="match status" value="7"/>
</dbReference>
<evidence type="ECO:0000259" key="11">
    <source>
        <dbReference type="PROSITE" id="PS50157"/>
    </source>
</evidence>
<dbReference type="PANTHER" id="PTHR47772:SF13">
    <property type="entry name" value="GASTRULA ZINC FINGER PROTEIN XLCGF49.1-LIKE-RELATED"/>
    <property type="match status" value="1"/>
</dbReference>
<reference evidence="12 13" key="1">
    <citation type="submission" date="2024-05" db="EMBL/GenBank/DDBJ databases">
        <authorList>
            <person name="Wallberg A."/>
        </authorList>
    </citation>
    <scope>NUCLEOTIDE SEQUENCE [LARGE SCALE GENOMIC DNA]</scope>
</reference>
<feature type="non-terminal residue" evidence="12">
    <location>
        <position position="1047"/>
    </location>
</feature>
<feature type="domain" description="C2H2-type" evidence="11">
    <location>
        <begin position="473"/>
        <end position="491"/>
    </location>
</feature>
<feature type="domain" description="C2H2-type" evidence="11">
    <location>
        <begin position="759"/>
        <end position="786"/>
    </location>
</feature>
<feature type="domain" description="C2H2-type" evidence="11">
    <location>
        <begin position="558"/>
        <end position="581"/>
    </location>
</feature>
<keyword evidence="4 9" id="KW-0863">Zinc-finger</keyword>
<feature type="domain" description="C2H2-type" evidence="11">
    <location>
        <begin position="668"/>
        <end position="690"/>
    </location>
</feature>
<dbReference type="GO" id="GO:0005634">
    <property type="term" value="C:nucleus"/>
    <property type="evidence" value="ECO:0007669"/>
    <property type="project" value="UniProtKB-SubCell"/>
</dbReference>
<evidence type="ECO:0000256" key="9">
    <source>
        <dbReference type="PROSITE-ProRule" id="PRU00042"/>
    </source>
</evidence>
<evidence type="ECO:0000313" key="12">
    <source>
        <dbReference type="EMBL" id="CAL4092708.1"/>
    </source>
</evidence>
<dbReference type="GO" id="GO:0008170">
    <property type="term" value="F:N-methyltransferase activity"/>
    <property type="evidence" value="ECO:0007669"/>
    <property type="project" value="UniProtKB-ARBA"/>
</dbReference>
<organism evidence="12 13">
    <name type="scientific">Meganyctiphanes norvegica</name>
    <name type="common">Northern krill</name>
    <name type="synonym">Thysanopoda norvegica</name>
    <dbReference type="NCBI Taxonomy" id="48144"/>
    <lineage>
        <taxon>Eukaryota</taxon>
        <taxon>Metazoa</taxon>
        <taxon>Ecdysozoa</taxon>
        <taxon>Arthropoda</taxon>
        <taxon>Crustacea</taxon>
        <taxon>Multicrustacea</taxon>
        <taxon>Malacostraca</taxon>
        <taxon>Eumalacostraca</taxon>
        <taxon>Eucarida</taxon>
        <taxon>Euphausiacea</taxon>
        <taxon>Euphausiidae</taxon>
        <taxon>Meganyctiphanes</taxon>
    </lineage>
</organism>
<comment type="subcellular location">
    <subcellularLocation>
        <location evidence="1">Nucleus</location>
    </subcellularLocation>
</comment>
<dbReference type="InterPro" id="IPR013087">
    <property type="entry name" value="Znf_C2H2_type"/>
</dbReference>
<sequence length="1047" mass="119080">MFFLLFNSEFISKNMGEIQNQESSLAKLSLPHWINLRVTSVGIQIITTQKLLKASQIGPLVAPPMSSLQSNTKFPLKVKFKSEACLYLDCEQENLCNWLALIPSGGPNNNNLLATQIDEFIYYIVREDIYPGTSLQVWYCPMYKSIIQYDMNNLENNIVQDRFSECVENNNNDLQMYGHDINSPSSITDGKGQITFTHAAPHLKPPEDSNHVNKRIDNGTTIQNKNTLENICNSIIDINEIHDKENHVPLNVESKIINKTGFQEFPVTITLGEECHIQSIEYEDFDKIDTPCGLVVTQNSDNDYLLTVSREYESTRKHKTRITVETASAEILGSLLPLALGAKEPRPWSCNHCSKAFDQVIPFAKHLKSHLLRLVGRCHVCRECGDSFTSFQILQRHLQLNHPYISHTIQDDLEVTVKRELLSDEEEIKENVTAISQVNSQDTNAHCTCQICGKNFNRWEYLLRHLRKHTGDFTCQHCQKVFARKESLLKHLCPKRDSAIEEESQCTMCDRTFTNTALLQQHYLKHKSSKKCSRCGRHFCNRERHNRICGSEGFNLGYQCDICGKEFGSEKMMTRHHNSHAQVHHCKNCGKNYASKHNLSQHQALCRQIEKINSNGEVDCEQCGQKCTDTETFRAHYLTHTHPFHCVSCNQKFQTRNGYEIHVCDIEYQCDECPDTFRSVTNLNRHASVHGQPPYACATCRRPYFRKESLSRHLCQLGAVAIENKKSYPCHLCSSILSTKHSLNTHIKAAHGGVSAKELACEVCGKLFHRRDLLREHQSVHRAPSLPCHICQKLFKTNKSMQVHMALHTGNKKFVCKYCNKRFHQKVNLLRHERHHKPQGAICCQHCGTQCLSQLELEEHLLSHTVQNQEESNFQMESNDAMDTGNCDSQQMPSKTGQESKPKSEHLNLPSNTQTSKANILVTEKKYYNANKLTSKFNVAEPTMKQSVIGSSIIIPQDISIASIEGAEKQLQIDSKDISICEKMPKLSSAGRLMTSPEYLEERDAAALVSQPQLHIRVVEPSDKSVETSVLETMGNPMTSTSCIIIP</sequence>
<gene>
    <name evidence="12" type="ORF">MNOR_LOCUS14641</name>
</gene>
<dbReference type="Gene3D" id="2.170.270.10">
    <property type="entry name" value="SET domain"/>
    <property type="match status" value="1"/>
</dbReference>
<feature type="domain" description="C2H2-type" evidence="11">
    <location>
        <begin position="348"/>
        <end position="370"/>
    </location>
</feature>
<keyword evidence="3" id="KW-0677">Repeat</keyword>
<keyword evidence="6" id="KW-0805">Transcription regulation</keyword>
<feature type="domain" description="C2H2-type" evidence="11">
    <location>
        <begin position="447"/>
        <end position="474"/>
    </location>
</feature>
<feature type="compositionally biased region" description="Polar residues" evidence="10">
    <location>
        <begin position="886"/>
        <end position="897"/>
    </location>
</feature>
<feature type="domain" description="C2H2-type" evidence="11">
    <location>
        <begin position="504"/>
        <end position="531"/>
    </location>
</feature>
<dbReference type="GO" id="GO:0008276">
    <property type="term" value="F:protein methyltransferase activity"/>
    <property type="evidence" value="ECO:0007669"/>
    <property type="project" value="UniProtKB-ARBA"/>
</dbReference>
<proteinExistence type="predicted"/>
<keyword evidence="13" id="KW-1185">Reference proteome</keyword>
<dbReference type="InterPro" id="IPR050636">
    <property type="entry name" value="C2H2-ZF_domain-containing"/>
</dbReference>
<keyword evidence="2" id="KW-0479">Metal-binding</keyword>
<evidence type="ECO:0000256" key="3">
    <source>
        <dbReference type="ARBA" id="ARBA00022737"/>
    </source>
</evidence>
<evidence type="ECO:0000256" key="4">
    <source>
        <dbReference type="ARBA" id="ARBA00022771"/>
    </source>
</evidence>
<keyword evidence="5" id="KW-0862">Zinc</keyword>
<protein>
    <recommendedName>
        <fullName evidence="11">C2H2-type domain-containing protein</fullName>
    </recommendedName>
</protein>
<feature type="domain" description="C2H2-type" evidence="11">
    <location>
        <begin position="584"/>
        <end position="612"/>
    </location>
</feature>
<keyword evidence="7" id="KW-0804">Transcription</keyword>
<name>A0AAV2QPL9_MEGNR</name>
<dbReference type="InterPro" id="IPR046341">
    <property type="entry name" value="SET_dom_sf"/>
</dbReference>
<dbReference type="InterPro" id="IPR036236">
    <property type="entry name" value="Znf_C2H2_sf"/>
</dbReference>
<evidence type="ECO:0000256" key="2">
    <source>
        <dbReference type="ARBA" id="ARBA00022723"/>
    </source>
</evidence>
<accession>A0AAV2QPL9</accession>
<comment type="caution">
    <text evidence="12">The sequence shown here is derived from an EMBL/GenBank/DDBJ whole genome shotgun (WGS) entry which is preliminary data.</text>
</comment>
<evidence type="ECO:0000256" key="5">
    <source>
        <dbReference type="ARBA" id="ARBA00022833"/>
    </source>
</evidence>
<dbReference type="Proteomes" id="UP001497623">
    <property type="component" value="Unassembled WGS sequence"/>
</dbReference>
<feature type="domain" description="C2H2-type" evidence="11">
    <location>
        <begin position="728"/>
        <end position="756"/>
    </location>
</feature>
<evidence type="ECO:0000256" key="7">
    <source>
        <dbReference type="ARBA" id="ARBA00023163"/>
    </source>
</evidence>
<evidence type="ECO:0000256" key="10">
    <source>
        <dbReference type="SAM" id="MobiDB-lite"/>
    </source>
</evidence>
<evidence type="ECO:0000256" key="6">
    <source>
        <dbReference type="ARBA" id="ARBA00023015"/>
    </source>
</evidence>
<evidence type="ECO:0000256" key="1">
    <source>
        <dbReference type="ARBA" id="ARBA00004123"/>
    </source>
</evidence>
<keyword evidence="8" id="KW-0539">Nucleus</keyword>
<dbReference type="EMBL" id="CAXKWB010008842">
    <property type="protein sequence ID" value="CAL4092708.1"/>
    <property type="molecule type" value="Genomic_DNA"/>
</dbReference>
<feature type="domain" description="C2H2-type" evidence="11">
    <location>
        <begin position="814"/>
        <end position="841"/>
    </location>
</feature>
<evidence type="ECO:0000256" key="8">
    <source>
        <dbReference type="ARBA" id="ARBA00023242"/>
    </source>
</evidence>
<dbReference type="GO" id="GO:0008270">
    <property type="term" value="F:zinc ion binding"/>
    <property type="evidence" value="ECO:0007669"/>
    <property type="project" value="UniProtKB-KW"/>
</dbReference>
<feature type="domain" description="C2H2-type" evidence="11">
    <location>
        <begin position="786"/>
        <end position="813"/>
    </location>
</feature>
<dbReference type="GO" id="GO:0008757">
    <property type="term" value="F:S-adenosylmethionine-dependent methyltransferase activity"/>
    <property type="evidence" value="ECO:0007669"/>
    <property type="project" value="UniProtKB-ARBA"/>
</dbReference>